<sequence length="117" mass="12618">MSVVEVLMSEGPTNSPSRHLGGHHTAPRSQLLCNNTVIMSTGTGTVLQLNIINCNVTNKRDAACFVFSIYYPVQALLSVYEKRCGVLNGRPCDSVDHRGSTALAGSDLPLRNKGFKV</sequence>
<dbReference type="Proteomes" id="UP000078397">
    <property type="component" value="Unassembled WGS sequence"/>
</dbReference>
<protein>
    <submittedName>
        <fullName evidence="1">Uncharacterized protein</fullName>
    </submittedName>
</protein>
<reference evidence="1 2" key="1">
    <citation type="journal article" date="2016" name="PLoS Pathog.">
        <title>Biosynthesis of antibiotic leucinostatins in bio-control fungus Purpureocillium lilacinum and their inhibition on phytophthora revealed by genome mining.</title>
        <authorList>
            <person name="Wang G."/>
            <person name="Liu Z."/>
            <person name="Lin R."/>
            <person name="Li E."/>
            <person name="Mao Z."/>
            <person name="Ling J."/>
            <person name="Yang Y."/>
            <person name="Yin W.B."/>
            <person name="Xie B."/>
        </authorList>
    </citation>
    <scope>NUCLEOTIDE SEQUENCE [LARGE SCALE GENOMIC DNA]</scope>
    <source>
        <strain evidence="1">170</strain>
    </source>
</reference>
<dbReference type="AlphaFoldDB" id="A0A219ARK7"/>
<dbReference type="KEGG" id="pchm:VFPPC_17992"/>
<evidence type="ECO:0000313" key="1">
    <source>
        <dbReference type="EMBL" id="OWT42815.1"/>
    </source>
</evidence>
<comment type="caution">
    <text evidence="1">The sequence shown here is derived from an EMBL/GenBank/DDBJ whole genome shotgun (WGS) entry which is preliminary data.</text>
</comment>
<accession>A0A219ARK7</accession>
<dbReference type="GeneID" id="33936875"/>
<name>A0A219ARK7_METCM</name>
<keyword evidence="2" id="KW-1185">Reference proteome</keyword>
<dbReference type="EMBL" id="LSBJ02000005">
    <property type="protein sequence ID" value="OWT42815.1"/>
    <property type="molecule type" value="Genomic_DNA"/>
</dbReference>
<evidence type="ECO:0000313" key="2">
    <source>
        <dbReference type="Proteomes" id="UP000078397"/>
    </source>
</evidence>
<dbReference type="RefSeq" id="XP_022285289.1">
    <property type="nucleotide sequence ID" value="XM_022429657.1"/>
</dbReference>
<organism evidence="1 2">
    <name type="scientific">Pochonia chlamydosporia 170</name>
    <dbReference type="NCBI Taxonomy" id="1380566"/>
    <lineage>
        <taxon>Eukaryota</taxon>
        <taxon>Fungi</taxon>
        <taxon>Dikarya</taxon>
        <taxon>Ascomycota</taxon>
        <taxon>Pezizomycotina</taxon>
        <taxon>Sordariomycetes</taxon>
        <taxon>Hypocreomycetidae</taxon>
        <taxon>Hypocreales</taxon>
        <taxon>Clavicipitaceae</taxon>
        <taxon>Pochonia</taxon>
    </lineage>
</organism>
<gene>
    <name evidence="1" type="ORF">VFPPC_17992</name>
</gene>
<proteinExistence type="predicted"/>